<dbReference type="AlphaFoldDB" id="A0A822L7N2"/>
<name>A0A822L7N2_MICAE</name>
<evidence type="ECO:0008006" key="3">
    <source>
        <dbReference type="Google" id="ProtNLM"/>
    </source>
</evidence>
<dbReference type="Proteomes" id="UP000005806">
    <property type="component" value="Unassembled WGS sequence"/>
</dbReference>
<evidence type="ECO:0000313" key="2">
    <source>
        <dbReference type="Proteomes" id="UP000005806"/>
    </source>
</evidence>
<sequence length="116" mass="13604">MIYMTFGRKHCAPTEVFLDLIDNLKFAMPEISHFLGIIITMYYNDHTPAHFHVRYNQQKAIIDIKNLTILQGQLSPRILGLVIEWAAIHQQELQELKENWQLARLNEPLQPILPLE</sequence>
<dbReference type="InterPro" id="IPR025427">
    <property type="entry name" value="DUF4160"/>
</dbReference>
<dbReference type="EMBL" id="CAIH01000150">
    <property type="protein sequence ID" value="CCH92538.1"/>
    <property type="molecule type" value="Genomic_DNA"/>
</dbReference>
<dbReference type="Pfam" id="PF13711">
    <property type="entry name" value="DUF4160"/>
    <property type="match status" value="1"/>
</dbReference>
<evidence type="ECO:0000313" key="1">
    <source>
        <dbReference type="EMBL" id="CCH92538.1"/>
    </source>
</evidence>
<proteinExistence type="predicted"/>
<organism evidence="1 2">
    <name type="scientific">Microcystis aeruginosa PCC 9432</name>
    <dbReference type="NCBI Taxonomy" id="1160280"/>
    <lineage>
        <taxon>Bacteria</taxon>
        <taxon>Bacillati</taxon>
        <taxon>Cyanobacteriota</taxon>
        <taxon>Cyanophyceae</taxon>
        <taxon>Oscillatoriophycideae</taxon>
        <taxon>Chroococcales</taxon>
        <taxon>Microcystaceae</taxon>
        <taxon>Microcystis</taxon>
    </lineage>
</organism>
<reference evidence="1 2" key="1">
    <citation type="submission" date="2012-04" db="EMBL/GenBank/DDBJ databases">
        <authorList>
            <person name="Genoscope - CEA"/>
        </authorList>
    </citation>
    <scope>NUCLEOTIDE SEQUENCE [LARGE SCALE GENOMIC DNA]</scope>
    <source>
        <strain evidence="1 2">9432</strain>
    </source>
</reference>
<gene>
    <name evidence="1" type="ORF">MICCA_2330005</name>
</gene>
<comment type="caution">
    <text evidence="1">The sequence shown here is derived from an EMBL/GenBank/DDBJ whole genome shotgun (WGS) entry which is preliminary data.</text>
</comment>
<accession>A0A822L7N2</accession>
<protein>
    <recommendedName>
        <fullName evidence="3">Transcriptional regulator</fullName>
    </recommendedName>
</protein>